<dbReference type="PANTHER" id="PTHR23354:SF62">
    <property type="entry name" value="MUSTARD, ISOFORM V"/>
    <property type="match status" value="1"/>
</dbReference>
<dbReference type="PANTHER" id="PTHR23354">
    <property type="entry name" value="NUCLEOLAR PROTEIN 7/ESTROGEN RECEPTOR COACTIVATOR-RELATED"/>
    <property type="match status" value="1"/>
</dbReference>
<dbReference type="RefSeq" id="XP_001024402.2">
    <property type="nucleotide sequence ID" value="XM_001024402.3"/>
</dbReference>
<comment type="subcellular location">
    <subcellularLocation>
        <location evidence="1">Mitochondrion</location>
    </subcellularLocation>
</comment>
<dbReference type="PROSITE" id="PS51886">
    <property type="entry name" value="TLDC"/>
    <property type="match status" value="1"/>
</dbReference>
<dbReference type="InterPro" id="IPR006571">
    <property type="entry name" value="TLDc_dom"/>
</dbReference>
<keyword evidence="3" id="KW-0496">Mitochondrion</keyword>
<dbReference type="AlphaFoldDB" id="Q247Y8"/>
<dbReference type="KEGG" id="tet:TTHERM_00532810"/>
<dbReference type="Proteomes" id="UP000009168">
    <property type="component" value="Unassembled WGS sequence"/>
</dbReference>
<dbReference type="STRING" id="312017.Q247Y8"/>
<accession>Q247Y8</accession>
<dbReference type="GO" id="GO:0005739">
    <property type="term" value="C:mitochondrion"/>
    <property type="evidence" value="ECO:0007669"/>
    <property type="project" value="UniProtKB-SubCell"/>
</dbReference>
<evidence type="ECO:0000256" key="4">
    <source>
        <dbReference type="ARBA" id="ARBA00040604"/>
    </source>
</evidence>
<dbReference type="Pfam" id="PF07534">
    <property type="entry name" value="TLD"/>
    <property type="match status" value="1"/>
</dbReference>
<keyword evidence="7" id="KW-1185">Reference proteome</keyword>
<dbReference type="OrthoDB" id="26679at2759"/>
<evidence type="ECO:0000256" key="3">
    <source>
        <dbReference type="ARBA" id="ARBA00023128"/>
    </source>
</evidence>
<dbReference type="SMART" id="SM00584">
    <property type="entry name" value="TLDc"/>
    <property type="match status" value="1"/>
</dbReference>
<evidence type="ECO:0000259" key="5">
    <source>
        <dbReference type="PROSITE" id="PS51886"/>
    </source>
</evidence>
<dbReference type="GeneID" id="7830402"/>
<proteinExistence type="inferred from homology"/>
<name>Q247Y8_TETTS</name>
<protein>
    <recommendedName>
        <fullName evidence="4">Oxidation resistance protein 1</fullName>
    </recommendedName>
</protein>
<dbReference type="EMBL" id="GG662455">
    <property type="protein sequence ID" value="EAS04157.2"/>
    <property type="molecule type" value="Genomic_DNA"/>
</dbReference>
<evidence type="ECO:0000313" key="7">
    <source>
        <dbReference type="Proteomes" id="UP000009168"/>
    </source>
</evidence>
<comment type="similarity">
    <text evidence="2">Belongs to the OXR1 family.</text>
</comment>
<organism evidence="6 7">
    <name type="scientific">Tetrahymena thermophila (strain SB210)</name>
    <dbReference type="NCBI Taxonomy" id="312017"/>
    <lineage>
        <taxon>Eukaryota</taxon>
        <taxon>Sar</taxon>
        <taxon>Alveolata</taxon>
        <taxon>Ciliophora</taxon>
        <taxon>Intramacronucleata</taxon>
        <taxon>Oligohymenophorea</taxon>
        <taxon>Hymenostomatida</taxon>
        <taxon>Tetrahymenina</taxon>
        <taxon>Tetrahymenidae</taxon>
        <taxon>Tetrahymena</taxon>
    </lineage>
</organism>
<dbReference type="HOGENOM" id="CLU_604824_0_0_1"/>
<evidence type="ECO:0000256" key="1">
    <source>
        <dbReference type="ARBA" id="ARBA00004173"/>
    </source>
</evidence>
<gene>
    <name evidence="6" type="ORF">TTHERM_00532810</name>
</gene>
<dbReference type="InParanoid" id="Q247Y8"/>
<sequence>MGSKHSKDKQKQKEIDSLVQLHFKDEEIIQAKLVYESLLNDKKNLDLELFSKLFENDLEFGVKLYKYIMKNKKTFTFTDYLLLIQAFSKDASSKIPIHLFKANNLTKLQIFSLILLEQHEHHDINKIMLSQQDVENILYHLIMIYDIDNLQLIMDSLKNRVSPCFDESNEQFLAYDNKRINLREATALITRIFSSINQIIQIYFQNKLLHKQIYIQVPNMNVQSIIMTDDFICLLYMNNLYYQASHNLTLLHQSSMDGMSLQTIINNLLGYDSQTILVARSNLGVFGIFNNQPWLSQKEAQGDDNCFIFSFQPTFKIFTANNQSKNKNYVYMNSKSIKDYDKYQAGIGYGMSKDGLKYRLWLDQLIHSQSYIMFSDDIYEPGWILEPKEYTKRDQKVYLNIDAIEIWGLGSEENFQNQIQRKIRNNNHSMRARIINKKIMFSLLSDFDKQIFFSSTFSHINQVREDICCAADMVEEQHRLDREQRNNVQPLRVNEES</sequence>
<reference evidence="7" key="1">
    <citation type="journal article" date="2006" name="PLoS Biol.">
        <title>Macronuclear genome sequence of the ciliate Tetrahymena thermophila, a model eukaryote.</title>
        <authorList>
            <person name="Eisen J.A."/>
            <person name="Coyne R.S."/>
            <person name="Wu M."/>
            <person name="Wu D."/>
            <person name="Thiagarajan M."/>
            <person name="Wortman J.R."/>
            <person name="Badger J.H."/>
            <person name="Ren Q."/>
            <person name="Amedeo P."/>
            <person name="Jones K.M."/>
            <person name="Tallon L.J."/>
            <person name="Delcher A.L."/>
            <person name="Salzberg S.L."/>
            <person name="Silva J.C."/>
            <person name="Haas B.J."/>
            <person name="Majoros W.H."/>
            <person name="Farzad M."/>
            <person name="Carlton J.M."/>
            <person name="Smith R.K. Jr."/>
            <person name="Garg J."/>
            <person name="Pearlman R.E."/>
            <person name="Karrer K.M."/>
            <person name="Sun L."/>
            <person name="Manning G."/>
            <person name="Elde N.C."/>
            <person name="Turkewitz A.P."/>
            <person name="Asai D.J."/>
            <person name="Wilkes D.E."/>
            <person name="Wang Y."/>
            <person name="Cai H."/>
            <person name="Collins K."/>
            <person name="Stewart B.A."/>
            <person name="Lee S.R."/>
            <person name="Wilamowska K."/>
            <person name="Weinberg Z."/>
            <person name="Ruzzo W.L."/>
            <person name="Wloga D."/>
            <person name="Gaertig J."/>
            <person name="Frankel J."/>
            <person name="Tsao C.-C."/>
            <person name="Gorovsky M.A."/>
            <person name="Keeling P.J."/>
            <person name="Waller R.F."/>
            <person name="Patron N.J."/>
            <person name="Cherry J.M."/>
            <person name="Stover N.A."/>
            <person name="Krieger C.J."/>
            <person name="del Toro C."/>
            <person name="Ryder H.F."/>
            <person name="Williamson S.C."/>
            <person name="Barbeau R.A."/>
            <person name="Hamilton E.P."/>
            <person name="Orias E."/>
        </authorList>
    </citation>
    <scope>NUCLEOTIDE SEQUENCE [LARGE SCALE GENOMIC DNA]</scope>
    <source>
        <strain evidence="7">SB210</strain>
    </source>
</reference>
<evidence type="ECO:0000256" key="2">
    <source>
        <dbReference type="ARBA" id="ARBA00009540"/>
    </source>
</evidence>
<dbReference type="OMA" id="YFNSSRW"/>
<feature type="domain" description="TLDc" evidence="5">
    <location>
        <begin position="224"/>
        <end position="410"/>
    </location>
</feature>
<evidence type="ECO:0000313" key="6">
    <source>
        <dbReference type="EMBL" id="EAS04157.2"/>
    </source>
</evidence>